<evidence type="ECO:0000313" key="3">
    <source>
        <dbReference type="Proteomes" id="UP000620670"/>
    </source>
</evidence>
<dbReference type="EMBL" id="JAELXT010000060">
    <property type="protein sequence ID" value="MBJ6128560.1"/>
    <property type="molecule type" value="Genomic_DNA"/>
</dbReference>
<feature type="compositionally biased region" description="Basic and acidic residues" evidence="1">
    <location>
        <begin position="46"/>
        <end position="55"/>
    </location>
</feature>
<sequence>MLTTSQTEIVLATLEENDPEIAVKIVKGLIRGFMRDNETAPETEETEHSPDDRASPKGGPTVDPAWYRADINGQTKLSPEGEEHIYSLYDQGVSIYSAAKKMGISYQAAKHRFGSWEKLAAAGKRPNAKSQ</sequence>
<dbReference type="Proteomes" id="UP000620670">
    <property type="component" value="Unassembled WGS sequence"/>
</dbReference>
<dbReference type="RefSeq" id="WP_199051830.1">
    <property type="nucleotide sequence ID" value="NZ_JAELXT010000060.1"/>
</dbReference>
<protein>
    <submittedName>
        <fullName evidence="2">Uncharacterized protein</fullName>
    </submittedName>
</protein>
<reference evidence="3" key="1">
    <citation type="submission" date="2020-12" db="EMBL/GenBank/DDBJ databases">
        <title>Hymenobacter sp.</title>
        <authorList>
            <person name="Kim M.K."/>
        </authorList>
    </citation>
    <scope>NUCLEOTIDE SEQUENCE [LARGE SCALE GENOMIC DNA]</scope>
    <source>
        <strain evidence="3">BT325</strain>
    </source>
</reference>
<gene>
    <name evidence="2" type="ORF">JAO75_24540</name>
</gene>
<accession>A0ABS0Y8C3</accession>
<evidence type="ECO:0000313" key="2">
    <source>
        <dbReference type="EMBL" id="MBJ6128560.1"/>
    </source>
</evidence>
<feature type="region of interest" description="Disordered" evidence="1">
    <location>
        <begin position="34"/>
        <end position="64"/>
    </location>
</feature>
<name>A0ABS0Y8C3_9HYPH</name>
<comment type="caution">
    <text evidence="2">The sequence shown here is derived from an EMBL/GenBank/DDBJ whole genome shotgun (WGS) entry which is preliminary data.</text>
</comment>
<keyword evidence="3" id="KW-1185">Reference proteome</keyword>
<proteinExistence type="predicted"/>
<organism evidence="2 3">
    <name type="scientific">Microvirga splendida</name>
    <dbReference type="NCBI Taxonomy" id="2795727"/>
    <lineage>
        <taxon>Bacteria</taxon>
        <taxon>Pseudomonadati</taxon>
        <taxon>Pseudomonadota</taxon>
        <taxon>Alphaproteobacteria</taxon>
        <taxon>Hyphomicrobiales</taxon>
        <taxon>Methylobacteriaceae</taxon>
        <taxon>Microvirga</taxon>
    </lineage>
</organism>
<evidence type="ECO:0000256" key="1">
    <source>
        <dbReference type="SAM" id="MobiDB-lite"/>
    </source>
</evidence>